<dbReference type="InterPro" id="IPR028883">
    <property type="entry name" value="tRNA_aden_deaminase"/>
</dbReference>
<dbReference type="PROSITE" id="PS51747">
    <property type="entry name" value="CYT_DCMP_DEAMINASES_2"/>
    <property type="match status" value="1"/>
</dbReference>
<dbReference type="PANTHER" id="PTHR11079">
    <property type="entry name" value="CYTOSINE DEAMINASE FAMILY MEMBER"/>
    <property type="match status" value="1"/>
</dbReference>
<dbReference type="GO" id="GO:0002100">
    <property type="term" value="P:tRNA wobble adenosine to inosine editing"/>
    <property type="evidence" value="ECO:0007669"/>
    <property type="project" value="UniProtKB-UniRule"/>
</dbReference>
<evidence type="ECO:0000256" key="9">
    <source>
        <dbReference type="SAM" id="MobiDB-lite"/>
    </source>
</evidence>
<evidence type="ECO:0000259" key="10">
    <source>
        <dbReference type="PROSITE" id="PS51747"/>
    </source>
</evidence>
<evidence type="ECO:0000313" key="11">
    <source>
        <dbReference type="EMBL" id="MBB3171721.1"/>
    </source>
</evidence>
<dbReference type="RefSeq" id="WP_170155482.1">
    <property type="nucleotide sequence ID" value="NZ_CANSOV010000006.1"/>
</dbReference>
<dbReference type="PANTHER" id="PTHR11079:SF202">
    <property type="entry name" value="TRNA-SPECIFIC ADENOSINE DEAMINASE"/>
    <property type="match status" value="1"/>
</dbReference>
<dbReference type="Proteomes" id="UP000530850">
    <property type="component" value="Unassembled WGS sequence"/>
</dbReference>
<dbReference type="CDD" id="cd01285">
    <property type="entry name" value="nucleoside_deaminase"/>
    <property type="match status" value="1"/>
</dbReference>
<dbReference type="InterPro" id="IPR016193">
    <property type="entry name" value="Cytidine_deaminase-like"/>
</dbReference>
<comment type="cofactor">
    <cofactor evidence="8">
        <name>Zn(2+)</name>
        <dbReference type="ChEBI" id="CHEBI:29105"/>
    </cofactor>
    <text evidence="8">Binds 1 zinc ion per subunit.</text>
</comment>
<organism evidence="11 12">
    <name type="scientific">Parvibacter caecicola</name>
    <dbReference type="NCBI Taxonomy" id="747645"/>
    <lineage>
        <taxon>Bacteria</taxon>
        <taxon>Bacillati</taxon>
        <taxon>Actinomycetota</taxon>
        <taxon>Coriobacteriia</taxon>
        <taxon>Coriobacteriales</taxon>
        <taxon>Coriobacteriaceae</taxon>
        <taxon>Parvibacter</taxon>
    </lineage>
</organism>
<name>A0A7W5GQP0_9ACTN</name>
<dbReference type="SUPFAM" id="SSF53927">
    <property type="entry name" value="Cytidine deaminase-like"/>
    <property type="match status" value="1"/>
</dbReference>
<feature type="active site" description="Proton donor" evidence="8">
    <location>
        <position position="142"/>
    </location>
</feature>
<accession>A0A7W5GQP0</accession>
<dbReference type="Pfam" id="PF14437">
    <property type="entry name" value="MafB19-deam"/>
    <property type="match status" value="1"/>
</dbReference>
<feature type="compositionally biased region" description="Low complexity" evidence="9">
    <location>
        <begin position="20"/>
        <end position="52"/>
    </location>
</feature>
<evidence type="ECO:0000256" key="5">
    <source>
        <dbReference type="ARBA" id="ARBA00022801"/>
    </source>
</evidence>
<feature type="binding site" evidence="8">
    <location>
        <position position="140"/>
    </location>
    <ligand>
        <name>Zn(2+)</name>
        <dbReference type="ChEBI" id="CHEBI:29105"/>
        <note>catalytic</note>
    </ligand>
</feature>
<dbReference type="FunFam" id="3.40.140.10:FF:000005">
    <property type="entry name" value="tRNA-specific adenosine deaminase"/>
    <property type="match status" value="1"/>
</dbReference>
<protein>
    <recommendedName>
        <fullName evidence="8">tRNA-specific adenosine deaminase</fullName>
        <ecNumber evidence="8">3.5.4.33</ecNumber>
    </recommendedName>
</protein>
<evidence type="ECO:0000256" key="6">
    <source>
        <dbReference type="ARBA" id="ARBA00022833"/>
    </source>
</evidence>
<comment type="subunit">
    <text evidence="2 8">Homodimer.</text>
</comment>
<feature type="binding site" evidence="8">
    <location>
        <position position="173"/>
    </location>
    <ligand>
        <name>Zn(2+)</name>
        <dbReference type="ChEBI" id="CHEBI:29105"/>
        <note>catalytic</note>
    </ligand>
</feature>
<comment type="caution">
    <text evidence="11">The sequence shown here is derived from an EMBL/GenBank/DDBJ whole genome shotgun (WGS) entry which is preliminary data.</text>
</comment>
<evidence type="ECO:0000256" key="1">
    <source>
        <dbReference type="ARBA" id="ARBA00010669"/>
    </source>
</evidence>
<comment type="function">
    <text evidence="8">Catalyzes the deamination of adenosine to inosine at the wobble position 34 of tRNA(Arg2).</text>
</comment>
<dbReference type="GO" id="GO:0008270">
    <property type="term" value="F:zinc ion binding"/>
    <property type="evidence" value="ECO:0007669"/>
    <property type="project" value="UniProtKB-UniRule"/>
</dbReference>
<dbReference type="HAMAP" id="MF_00972">
    <property type="entry name" value="tRNA_aden_deaminase"/>
    <property type="match status" value="1"/>
</dbReference>
<feature type="domain" description="CMP/dCMP-type deaminase" evidence="10">
    <location>
        <begin position="77"/>
        <end position="216"/>
    </location>
</feature>
<dbReference type="EMBL" id="JACHYA010000005">
    <property type="protein sequence ID" value="MBB3171721.1"/>
    <property type="molecule type" value="Genomic_DNA"/>
</dbReference>
<keyword evidence="5 8" id="KW-0378">Hydrolase</keyword>
<evidence type="ECO:0000256" key="3">
    <source>
        <dbReference type="ARBA" id="ARBA00022694"/>
    </source>
</evidence>
<feature type="region of interest" description="Disordered" evidence="9">
    <location>
        <begin position="17"/>
        <end position="55"/>
    </location>
</feature>
<dbReference type="GeneID" id="93357447"/>
<comment type="catalytic activity">
    <reaction evidence="7 8">
        <text>adenosine(34) in tRNA + H2O + H(+) = inosine(34) in tRNA + NH4(+)</text>
        <dbReference type="Rhea" id="RHEA:43168"/>
        <dbReference type="Rhea" id="RHEA-COMP:10373"/>
        <dbReference type="Rhea" id="RHEA-COMP:10374"/>
        <dbReference type="ChEBI" id="CHEBI:15377"/>
        <dbReference type="ChEBI" id="CHEBI:15378"/>
        <dbReference type="ChEBI" id="CHEBI:28938"/>
        <dbReference type="ChEBI" id="CHEBI:74411"/>
        <dbReference type="ChEBI" id="CHEBI:82852"/>
        <dbReference type="EC" id="3.5.4.33"/>
    </reaction>
</comment>
<proteinExistence type="inferred from homology"/>
<dbReference type="PROSITE" id="PS00903">
    <property type="entry name" value="CYT_DCMP_DEAMINASES_1"/>
    <property type="match status" value="1"/>
</dbReference>
<keyword evidence="3 8" id="KW-0819">tRNA processing</keyword>
<dbReference type="AlphaFoldDB" id="A0A7W5GQP0"/>
<evidence type="ECO:0000256" key="4">
    <source>
        <dbReference type="ARBA" id="ARBA00022723"/>
    </source>
</evidence>
<dbReference type="GO" id="GO:0052717">
    <property type="term" value="F:tRNA-specific adenosine-34 deaminase activity"/>
    <property type="evidence" value="ECO:0007669"/>
    <property type="project" value="UniProtKB-UniRule"/>
</dbReference>
<reference evidence="11 12" key="1">
    <citation type="submission" date="2020-08" db="EMBL/GenBank/DDBJ databases">
        <title>Sequencing the genomes of 1000 actinobacteria strains.</title>
        <authorList>
            <person name="Klenk H.-P."/>
        </authorList>
    </citation>
    <scope>NUCLEOTIDE SEQUENCE [LARGE SCALE GENOMIC DNA]</scope>
    <source>
        <strain evidence="11 12">DSM 22242</strain>
    </source>
</reference>
<evidence type="ECO:0000256" key="7">
    <source>
        <dbReference type="ARBA" id="ARBA00048045"/>
    </source>
</evidence>
<evidence type="ECO:0000313" key="12">
    <source>
        <dbReference type="Proteomes" id="UP000530850"/>
    </source>
</evidence>
<evidence type="ECO:0000256" key="8">
    <source>
        <dbReference type="HAMAP-Rule" id="MF_00972"/>
    </source>
</evidence>
<evidence type="ECO:0000256" key="2">
    <source>
        <dbReference type="ARBA" id="ARBA00011738"/>
    </source>
</evidence>
<gene>
    <name evidence="8" type="primary">tadA</name>
    <name evidence="11" type="ORF">FHR31_001547</name>
</gene>
<dbReference type="EC" id="3.5.4.33" evidence="8"/>
<sequence length="236" mass="25349">MENHQVHIEQGEEFAVAPLGAGEEPSSAAAVGGASCASAGPAPGAAESAPLARTPKAEARRLARLARKQEAEEAQQAQDEAFMRLALEEARLAAQAGEVPIGAVVVHQPRDRATGKPTAEAQVIARGHNQCEALKDASAHAEFSAMREAEQALDNWRLSDCTIYVTLEPCVMCAGLMQRSRVSRCVYGAADPKGGALGSLFAIHQDQRLNHRFQVTPGVLEEECQALLRRFFQTRR</sequence>
<comment type="similarity">
    <text evidence="1">Belongs to the cytidine and deoxycytidylate deaminase family. ADAT2 subfamily.</text>
</comment>
<keyword evidence="6 8" id="KW-0862">Zinc</keyword>
<dbReference type="NCBIfam" id="NF008113">
    <property type="entry name" value="PRK10860.1"/>
    <property type="match status" value="1"/>
</dbReference>
<dbReference type="InterPro" id="IPR016192">
    <property type="entry name" value="APOBEC/CMP_deaminase_Zn-bd"/>
</dbReference>
<dbReference type="InterPro" id="IPR002125">
    <property type="entry name" value="CMP_dCMP_dom"/>
</dbReference>
<keyword evidence="4 8" id="KW-0479">Metal-binding</keyword>
<feature type="binding site" evidence="8">
    <location>
        <position position="170"/>
    </location>
    <ligand>
        <name>Zn(2+)</name>
        <dbReference type="ChEBI" id="CHEBI:29105"/>
        <note>catalytic</note>
    </ligand>
</feature>
<dbReference type="Gene3D" id="3.40.140.10">
    <property type="entry name" value="Cytidine Deaminase, domain 2"/>
    <property type="match status" value="1"/>
</dbReference>
<dbReference type="InterPro" id="IPR058535">
    <property type="entry name" value="MafB19-deam"/>
</dbReference>